<evidence type="ECO:0008006" key="10">
    <source>
        <dbReference type="Google" id="ProtNLM"/>
    </source>
</evidence>
<evidence type="ECO:0000256" key="2">
    <source>
        <dbReference type="ARBA" id="ARBA00006679"/>
    </source>
</evidence>
<dbReference type="Pfam" id="PF07681">
    <property type="entry name" value="DoxX"/>
    <property type="match status" value="1"/>
</dbReference>
<comment type="caution">
    <text evidence="8">The sequence shown here is derived from an EMBL/GenBank/DDBJ whole genome shotgun (WGS) entry which is preliminary data.</text>
</comment>
<feature type="transmembrane region" description="Helical" evidence="7">
    <location>
        <begin position="54"/>
        <end position="76"/>
    </location>
</feature>
<evidence type="ECO:0000256" key="5">
    <source>
        <dbReference type="ARBA" id="ARBA00022989"/>
    </source>
</evidence>
<evidence type="ECO:0000256" key="6">
    <source>
        <dbReference type="ARBA" id="ARBA00023136"/>
    </source>
</evidence>
<evidence type="ECO:0000256" key="4">
    <source>
        <dbReference type="ARBA" id="ARBA00022692"/>
    </source>
</evidence>
<keyword evidence="3" id="KW-1003">Cell membrane</keyword>
<protein>
    <recommendedName>
        <fullName evidence="10">DoxX family protein</fullName>
    </recommendedName>
</protein>
<dbReference type="InterPro" id="IPR051907">
    <property type="entry name" value="DoxX-like_oxidoreductase"/>
</dbReference>
<keyword evidence="6 7" id="KW-0472">Membrane</keyword>
<proteinExistence type="inferred from homology"/>
<keyword evidence="4 7" id="KW-0812">Transmembrane</keyword>
<dbReference type="PANTHER" id="PTHR33452:SF1">
    <property type="entry name" value="INNER MEMBRANE PROTEIN YPHA-RELATED"/>
    <property type="match status" value="1"/>
</dbReference>
<dbReference type="InterPro" id="IPR032808">
    <property type="entry name" value="DoxX"/>
</dbReference>
<organism evidence="8 9">
    <name type="scientific">Candidatus Scalindua arabica</name>
    <dbReference type="NCBI Taxonomy" id="1127984"/>
    <lineage>
        <taxon>Bacteria</taxon>
        <taxon>Pseudomonadati</taxon>
        <taxon>Planctomycetota</taxon>
        <taxon>Candidatus Brocadiia</taxon>
        <taxon>Candidatus Brocadiales</taxon>
        <taxon>Candidatus Scalinduaceae</taxon>
        <taxon>Candidatus Scalindua</taxon>
    </lineage>
</organism>
<evidence type="ECO:0000313" key="8">
    <source>
        <dbReference type="EMBL" id="MBS1258232.1"/>
    </source>
</evidence>
<evidence type="ECO:0000256" key="1">
    <source>
        <dbReference type="ARBA" id="ARBA00004651"/>
    </source>
</evidence>
<feature type="transmembrane region" description="Helical" evidence="7">
    <location>
        <begin position="112"/>
        <end position="131"/>
    </location>
</feature>
<reference evidence="8" key="1">
    <citation type="journal article" date="2021" name="ISME J.">
        <title>Fine-scale metabolic discontinuity in a stratified prokaryote microbiome of a Red Sea deep halocline.</title>
        <authorList>
            <person name="Michoud G."/>
            <person name="Ngugi D.K."/>
            <person name="Barozzi A."/>
            <person name="Merlino G."/>
            <person name="Calleja M.L."/>
            <person name="Delgado-Huertas A."/>
            <person name="Moran X.A.G."/>
            <person name="Daffonchio D."/>
        </authorList>
    </citation>
    <scope>NUCLEOTIDE SEQUENCE</scope>
    <source>
        <strain evidence="8">SuakinDeep_MAG55_1</strain>
    </source>
</reference>
<keyword evidence="5 7" id="KW-1133">Transmembrane helix</keyword>
<evidence type="ECO:0000256" key="7">
    <source>
        <dbReference type="SAM" id="Phobius"/>
    </source>
</evidence>
<dbReference type="Proteomes" id="UP000722750">
    <property type="component" value="Unassembled WGS sequence"/>
</dbReference>
<gene>
    <name evidence="8" type="ORF">MAG551_01285</name>
</gene>
<name>A0A941W324_9BACT</name>
<feature type="transmembrane region" description="Helical" evidence="7">
    <location>
        <begin position="12"/>
        <end position="34"/>
    </location>
</feature>
<sequence>MVLRFLDKYRDIGLLVLRIGIGVMFIMHGLPKLMGGPEKWVMLGGTMKSLGVDFAPMAWGFMGAFSECIGGLLLALGLFTRPACFALLATMIVAASMHIGKGDPFVKYSHAVEAGILFISLILIGPGKYSIDGQHEPAKRA</sequence>
<accession>A0A941W324</accession>
<feature type="transmembrane region" description="Helical" evidence="7">
    <location>
        <begin position="83"/>
        <end position="100"/>
    </location>
</feature>
<dbReference type="AlphaFoldDB" id="A0A941W324"/>
<dbReference type="EMBL" id="JAANXD010000055">
    <property type="protein sequence ID" value="MBS1258232.1"/>
    <property type="molecule type" value="Genomic_DNA"/>
</dbReference>
<comment type="subcellular location">
    <subcellularLocation>
        <location evidence="1">Cell membrane</location>
        <topology evidence="1">Multi-pass membrane protein</topology>
    </subcellularLocation>
</comment>
<dbReference type="PANTHER" id="PTHR33452">
    <property type="entry name" value="OXIDOREDUCTASE CATD-RELATED"/>
    <property type="match status" value="1"/>
</dbReference>
<evidence type="ECO:0000313" key="9">
    <source>
        <dbReference type="Proteomes" id="UP000722750"/>
    </source>
</evidence>
<comment type="similarity">
    <text evidence="2">Belongs to the DoxX family.</text>
</comment>
<evidence type="ECO:0000256" key="3">
    <source>
        <dbReference type="ARBA" id="ARBA00022475"/>
    </source>
</evidence>
<dbReference type="GO" id="GO:0005886">
    <property type="term" value="C:plasma membrane"/>
    <property type="evidence" value="ECO:0007669"/>
    <property type="project" value="UniProtKB-SubCell"/>
</dbReference>